<dbReference type="PROSITE" id="PS50983">
    <property type="entry name" value="FE_B12_PBP"/>
    <property type="match status" value="1"/>
</dbReference>
<keyword evidence="4" id="KW-1185">Reference proteome</keyword>
<dbReference type="AlphaFoldDB" id="A0A1A8TPA8"/>
<dbReference type="STRING" id="1792290.MSP8886_03463"/>
<dbReference type="Gene3D" id="3.40.50.1980">
    <property type="entry name" value="Nitrogenase molybdenum iron protein domain"/>
    <property type="match status" value="2"/>
</dbReference>
<dbReference type="OrthoDB" id="9797850at2"/>
<proteinExistence type="predicted"/>
<feature type="signal peptide" evidence="1">
    <location>
        <begin position="1"/>
        <end position="22"/>
    </location>
</feature>
<evidence type="ECO:0000259" key="2">
    <source>
        <dbReference type="PROSITE" id="PS50983"/>
    </source>
</evidence>
<protein>
    <submittedName>
        <fullName evidence="3">Periplasmic binding protein</fullName>
    </submittedName>
</protein>
<sequence length="342" mass="38260">MRNVLCVVVGLLAGLASTSSFAQTQYPLKIENCGYEHTYFEPPKAVVSIGQDVTETLYQLGVWDKIVGTSVWLNDVVPQFSQIDKIVPRLSDDIPTLESILQKKPDFIGSQFEWYVGESGVIGSRELFASHGIAAYVLPTDCANHDNAVGMNGAQVYMFNTESLYKGIEDLSNIFDKQERGAMFIAELKEREANAIARAKKDELNNVSAVFWYSSPNLDGPAYVAGRTSPAGYILNALGIDNIVHSDEEWPLMDWISISRANPSVIVLAKMNRRRWEADDYKTKIAFLKRHPYTRNMTAVKENRFVIMDALAMRASTRLFDGLEQMSIALDAVKDRLRGGEK</sequence>
<dbReference type="RefSeq" id="WP_067018707.1">
    <property type="nucleotide sequence ID" value="NZ_FLOB01000010.1"/>
</dbReference>
<feature type="chain" id="PRO_5008379189" evidence="1">
    <location>
        <begin position="23"/>
        <end position="342"/>
    </location>
</feature>
<accession>A0A1A8TPA8</accession>
<dbReference type="PANTHER" id="PTHR30535:SF7">
    <property type="entry name" value="IRON(III) DICITRATE-BINDING PROTEIN"/>
    <property type="match status" value="1"/>
</dbReference>
<feature type="domain" description="Fe/B12 periplasmic-binding" evidence="2">
    <location>
        <begin position="45"/>
        <end position="341"/>
    </location>
</feature>
<gene>
    <name evidence="3" type="ORF">MSP8886_03463</name>
</gene>
<dbReference type="InterPro" id="IPR002491">
    <property type="entry name" value="ABC_transptr_periplasmic_BD"/>
</dbReference>
<organism evidence="3 4">
    <name type="scientific">Marinomonas spartinae</name>
    <dbReference type="NCBI Taxonomy" id="1792290"/>
    <lineage>
        <taxon>Bacteria</taxon>
        <taxon>Pseudomonadati</taxon>
        <taxon>Pseudomonadota</taxon>
        <taxon>Gammaproteobacteria</taxon>
        <taxon>Oceanospirillales</taxon>
        <taxon>Oceanospirillaceae</taxon>
        <taxon>Marinomonas</taxon>
    </lineage>
</organism>
<reference evidence="3 4" key="1">
    <citation type="submission" date="2016-06" db="EMBL/GenBank/DDBJ databases">
        <authorList>
            <person name="Kjaerup R.B."/>
            <person name="Dalgaard T.S."/>
            <person name="Juul-Madsen H.R."/>
        </authorList>
    </citation>
    <scope>NUCLEOTIDE SEQUENCE [LARGE SCALE GENOMIC DNA]</scope>
    <source>
        <strain evidence="3 4">CECT 8886</strain>
    </source>
</reference>
<name>A0A1A8TPA8_9GAMM</name>
<dbReference type="EMBL" id="FLOB01000010">
    <property type="protein sequence ID" value="SBS35734.1"/>
    <property type="molecule type" value="Genomic_DNA"/>
</dbReference>
<dbReference type="InterPro" id="IPR050902">
    <property type="entry name" value="ABC_Transporter_SBP"/>
</dbReference>
<evidence type="ECO:0000256" key="1">
    <source>
        <dbReference type="SAM" id="SignalP"/>
    </source>
</evidence>
<evidence type="ECO:0000313" key="3">
    <source>
        <dbReference type="EMBL" id="SBS35734.1"/>
    </source>
</evidence>
<evidence type="ECO:0000313" key="4">
    <source>
        <dbReference type="Proteomes" id="UP000092544"/>
    </source>
</evidence>
<dbReference type="Proteomes" id="UP000092544">
    <property type="component" value="Unassembled WGS sequence"/>
</dbReference>
<dbReference type="PANTHER" id="PTHR30535">
    <property type="entry name" value="VITAMIN B12-BINDING PROTEIN"/>
    <property type="match status" value="1"/>
</dbReference>
<dbReference type="Pfam" id="PF01497">
    <property type="entry name" value="Peripla_BP_2"/>
    <property type="match status" value="1"/>
</dbReference>
<dbReference type="SUPFAM" id="SSF53807">
    <property type="entry name" value="Helical backbone' metal receptor"/>
    <property type="match status" value="1"/>
</dbReference>
<keyword evidence="1" id="KW-0732">Signal</keyword>